<feature type="region of interest" description="Disordered" evidence="2">
    <location>
        <begin position="1"/>
        <end position="30"/>
    </location>
</feature>
<feature type="region of interest" description="Disordered" evidence="2">
    <location>
        <begin position="894"/>
        <end position="963"/>
    </location>
</feature>
<organism evidence="3">
    <name type="scientific">Graphocephala atropunctata</name>
    <dbReference type="NCBI Taxonomy" id="36148"/>
    <lineage>
        <taxon>Eukaryota</taxon>
        <taxon>Metazoa</taxon>
        <taxon>Ecdysozoa</taxon>
        <taxon>Arthropoda</taxon>
        <taxon>Hexapoda</taxon>
        <taxon>Insecta</taxon>
        <taxon>Pterygota</taxon>
        <taxon>Neoptera</taxon>
        <taxon>Paraneoptera</taxon>
        <taxon>Hemiptera</taxon>
        <taxon>Auchenorrhyncha</taxon>
        <taxon>Membracoidea</taxon>
        <taxon>Cicadellidae</taxon>
        <taxon>Cicadellinae</taxon>
        <taxon>Cicadellini</taxon>
        <taxon>Graphocephala</taxon>
    </lineage>
</organism>
<feature type="compositionally biased region" description="Polar residues" evidence="2">
    <location>
        <begin position="900"/>
        <end position="920"/>
    </location>
</feature>
<dbReference type="EMBL" id="GEBQ01003556">
    <property type="protein sequence ID" value="JAT36421.1"/>
    <property type="molecule type" value="Transcribed_RNA"/>
</dbReference>
<reference evidence="3" key="1">
    <citation type="submission" date="2015-11" db="EMBL/GenBank/DDBJ databases">
        <title>De novo transcriptome assembly of four potential Pierce s Disease insect vectors from Arizona vineyards.</title>
        <authorList>
            <person name="Tassone E.E."/>
        </authorList>
    </citation>
    <scope>NUCLEOTIDE SEQUENCE</scope>
</reference>
<feature type="region of interest" description="Disordered" evidence="2">
    <location>
        <begin position="597"/>
        <end position="688"/>
    </location>
</feature>
<feature type="compositionally biased region" description="Low complexity" evidence="2">
    <location>
        <begin position="712"/>
        <end position="735"/>
    </location>
</feature>
<dbReference type="AlphaFoldDB" id="A0A1B6MKH9"/>
<dbReference type="InterPro" id="IPR011990">
    <property type="entry name" value="TPR-like_helical_dom_sf"/>
</dbReference>
<feature type="compositionally biased region" description="Basic and acidic residues" evidence="2">
    <location>
        <begin position="623"/>
        <end position="638"/>
    </location>
</feature>
<protein>
    <submittedName>
        <fullName evidence="3">Uncharacterized protein</fullName>
    </submittedName>
</protein>
<dbReference type="Gene3D" id="1.25.40.10">
    <property type="entry name" value="Tetratricopeptide repeat domain"/>
    <property type="match status" value="1"/>
</dbReference>
<proteinExistence type="predicted"/>
<feature type="region of interest" description="Disordered" evidence="2">
    <location>
        <begin position="712"/>
        <end position="736"/>
    </location>
</feature>
<sequence length="963" mass="110920">MLKLLQSQKNNPKNDQSKGKHIEDKKAEEEKRLSNFLKNISNRRNQNRRSETNVERPIHCVPVPTSQRKFATPQNEYNVPVLSRRLNYLKLKEPTLEEKEEEIKLCLSKSESPFIWKPRQGKPVDEPRIAIIRLQKKDKEIRDVNTFKWRNFILQLVISYELFKEKEISQALEKLEDLKKNLAMKANSTSEGWLFISIENALWHVITASKAFLLLENNLIDEAYKLISEIQPVHTMKRASQAGIHGIRAAVFMEYGHRGNVKGLGEAMKAVEIDRTNGEWHFLLGKCMGRIRRVSKCYELVDPLEVKAFNTAVNLDKINAHYKVYLAQTIRERAFREFKIKKPKMGTELHKKIQKSFYASYHMYIKAREEQPNCPHLLTRCAFGMMKFPFHMVDLKFIRESIDKASDLAPENPMTHHVKAMYHERFLVDAEIPLEAYEKAAALGNFGAAMDLVRMHYKLKHTNIEEELEIIAEHFEEPCQRQVAYMQAGSYNLFIKKDLVGAVKFYKKVIDIDPESYAMEFHKPLFFPLKKPVNMFDVILEELKKNTDMESFSLEEKKVLRSFMIINRVRLNNPAEQEILDVQKVIEMSRCYSSGIVKRSRKRQKMMMKPRKAKKWRGKKQKGGKEKEENVNKKESQNKSKSGLPLDETGWQSNGRRDSAKRSYGQQQHLSSRERTNSVSSVDSDYCRDNRNRGQKDLFSEHCNKNDQDACASSSAAKHSPSRSRMSSPSSSYSRDLSVCSISSTESAMSVVGHHSRYFQEVSAQKNSKDEEENKLGLTVENLKRFDSNHTDDLGRRLSVMSISSAGSENKLGVVGQNLDGFDSKYTNDLGRRMRQMSISSAESDQSSKSRTERIMMKVKQSYGMLGYKNNDESICKNSQKNGSTQSLNQQIANKKGVSNRKQPFQRSESTQSLNIQHTNFKPPIQEGYKPAFGSRELSGGSTRSSLFMPTFSKKSETDSENL</sequence>
<evidence type="ECO:0000313" key="3">
    <source>
        <dbReference type="EMBL" id="JAT36421.1"/>
    </source>
</evidence>
<feature type="coiled-coil region" evidence="1">
    <location>
        <begin position="161"/>
        <end position="188"/>
    </location>
</feature>
<name>A0A1B6MKH9_9HEMI</name>
<feature type="compositionally biased region" description="Basic and acidic residues" evidence="2">
    <location>
        <begin position="954"/>
        <end position="963"/>
    </location>
</feature>
<evidence type="ECO:0000256" key="1">
    <source>
        <dbReference type="SAM" id="Coils"/>
    </source>
</evidence>
<accession>A0A1B6MKH9</accession>
<feature type="compositionally biased region" description="Polar residues" evidence="2">
    <location>
        <begin position="1"/>
        <end position="14"/>
    </location>
</feature>
<gene>
    <name evidence="3" type="ORF">g.37340</name>
</gene>
<keyword evidence="1" id="KW-0175">Coiled coil</keyword>
<dbReference type="SUPFAM" id="SSF81901">
    <property type="entry name" value="HCP-like"/>
    <property type="match status" value="1"/>
</dbReference>
<feature type="compositionally biased region" description="Basic and acidic residues" evidence="2">
    <location>
        <begin position="15"/>
        <end position="30"/>
    </location>
</feature>
<evidence type="ECO:0000256" key="2">
    <source>
        <dbReference type="SAM" id="MobiDB-lite"/>
    </source>
</evidence>
<feature type="compositionally biased region" description="Basic residues" evidence="2">
    <location>
        <begin position="598"/>
        <end position="622"/>
    </location>
</feature>